<dbReference type="Proteomes" id="UP000005013">
    <property type="component" value="Chromosome"/>
</dbReference>
<protein>
    <recommendedName>
        <fullName evidence="1">Restriction endonuclease type II Pab1 domain-containing protein</fullName>
    </recommendedName>
</protein>
<dbReference type="REBASE" id="47715">
    <property type="entry name" value="Hce99ORF1520P"/>
</dbReference>
<reference evidence="2 3" key="1">
    <citation type="journal article" date="2013" name="PLoS ONE">
        <title>Sequence Divergence and Conservation in Genomes ofHelicobacter cetorum Strains from a Dolphin and a Whale.</title>
        <authorList>
            <person name="Kersulyte D."/>
            <person name="Rossi M."/>
            <person name="Berg D.E."/>
        </authorList>
    </citation>
    <scope>NUCLEOTIDE SEQUENCE [LARGE SCALE GENOMIC DNA]</scope>
    <source>
        <strain evidence="2 3">MIT 99-5656</strain>
    </source>
</reference>
<dbReference type="STRING" id="1163745.HCD_01515"/>
<dbReference type="Pfam" id="PF09522">
    <property type="entry name" value="RE_R_Pab1"/>
    <property type="match status" value="1"/>
</dbReference>
<keyword evidence="3" id="KW-1185">Reference proteome</keyword>
<dbReference type="KEGG" id="hcm:HCD_01515"/>
<dbReference type="eggNOG" id="ENOG50319A4">
    <property type="taxonomic scope" value="Bacteria"/>
</dbReference>
<sequence length="290" mass="34515">MIEIPLPLTSISGKVRVKIRDAFSDYGISTATRKIPFSLKHYIEWQIGYDVPIKDKEKFELTTLKAEKFHFLGANGKMKTLYELSEIIYYAKQMGLIMYGELRLIYDFLQNYKAPFLEKQYFPSRKPHIRIQQSPYNDYNHRPFYYIDFNNRVQNSVPHMDLHNQLPFNDSRLYYDIYADTYPTLIYPFSDNHCIEVTMKPQQYGSKIQPMLYYCFPITDLMPEYYSPQYIIENGISKHYLLDRQADEKEHALLTINNISIFLEMLKIFGLLSQAHHQDVLHILEKILEN</sequence>
<organism evidence="2 3">
    <name type="scientific">Helicobacter cetorum (strain ATCC BAA-540 / CCUG 52418 / MIT 99-5656)</name>
    <dbReference type="NCBI Taxonomy" id="1163745"/>
    <lineage>
        <taxon>Bacteria</taxon>
        <taxon>Pseudomonadati</taxon>
        <taxon>Campylobacterota</taxon>
        <taxon>Epsilonproteobacteria</taxon>
        <taxon>Campylobacterales</taxon>
        <taxon>Helicobacteraceae</taxon>
        <taxon>Helicobacter</taxon>
    </lineage>
</organism>
<dbReference type="PATRIC" id="fig|1163745.3.peg.322"/>
<proteinExistence type="predicted"/>
<name>I0EQW6_HELCM</name>
<evidence type="ECO:0000259" key="1">
    <source>
        <dbReference type="Pfam" id="PF09522"/>
    </source>
</evidence>
<dbReference type="InterPro" id="IPR018576">
    <property type="entry name" value="Restrct_endonuc_II_Pab1"/>
</dbReference>
<dbReference type="HOGENOM" id="CLU_104125_0_0_7"/>
<dbReference type="EMBL" id="CP003481">
    <property type="protein sequence ID" value="AFI05335.1"/>
    <property type="molecule type" value="Genomic_DNA"/>
</dbReference>
<dbReference type="RefSeq" id="WP_014658862.1">
    <property type="nucleotide sequence ID" value="NC_017735.1"/>
</dbReference>
<dbReference type="AlphaFoldDB" id="I0EQW6"/>
<feature type="domain" description="Restriction endonuclease type II Pab1" evidence="1">
    <location>
        <begin position="177"/>
        <end position="287"/>
    </location>
</feature>
<gene>
    <name evidence="2" type="ordered locus">HCD_01515</name>
</gene>
<evidence type="ECO:0000313" key="2">
    <source>
        <dbReference type="EMBL" id="AFI05335.1"/>
    </source>
</evidence>
<accession>I0EQW6</accession>
<evidence type="ECO:0000313" key="3">
    <source>
        <dbReference type="Proteomes" id="UP000005013"/>
    </source>
</evidence>